<reference evidence="2" key="1">
    <citation type="submission" date="2019-06" db="EMBL/GenBank/DDBJ databases">
        <title>Genomics analysis of Aphanomyces spp. identifies a new class of oomycete effector associated with host adaptation.</title>
        <authorList>
            <person name="Gaulin E."/>
        </authorList>
    </citation>
    <scope>NUCLEOTIDE SEQUENCE</scope>
    <source>
        <strain evidence="2">CBS 578.67</strain>
    </source>
</reference>
<name>A0A6A4ZPB8_9STRA</name>
<keyword evidence="1" id="KW-1133">Transmembrane helix</keyword>
<evidence type="ECO:0000313" key="2">
    <source>
        <dbReference type="EMBL" id="KAF0714773.1"/>
    </source>
</evidence>
<comment type="caution">
    <text evidence="2">The sequence shown here is derived from an EMBL/GenBank/DDBJ whole genome shotgun (WGS) entry which is preliminary data.</text>
</comment>
<proteinExistence type="predicted"/>
<feature type="transmembrane region" description="Helical" evidence="1">
    <location>
        <begin position="1344"/>
        <end position="1361"/>
    </location>
</feature>
<sequence>HGLAYFQNSLQNYYLEGTDESIAIINALGLRQRITISRVTATNRPKKQWTTSYAFAGFWNDVEACAWLQASLIRAAPNHFETVFGADGGASWDFFYEGESGTQGTAIIRSSLGPLAGVYVFLVAPPPSLVSLVTAHQDLMAAMLLSNARDYLALQEQTIDVTPPAWTQPGAVYYGGSPLCVFGNPQPYVQASFGYYDDCGIQSQHTIGLTRDNVVFALMATTTQPSDLHAVCRVFSSAAASCLNMLGPAMDVLTNLHGLNSLTTLLYNATRAVSALNISMVQFATLHDNVSLTLHQPMVSLHDDPWSFVGWITMLEWVMGQREVYTFEGDFDAWTLMSRQHEFVPLVASTIELPQSACKYLWIVSIYVSVILVFVLCLVVVYSGLVARFQIDGRNLFFANRIVGGSWIGRPFLVVRGLTAICILATSPMTLQSYSGLAKLNFAPRPVWQTLILAGEVVWITYAANDVLLPLTKPHSSTYAPVSTILAWLITCIIEIASPYRAEATVERVCTIVSFTRGLHCTNGEIQIGRFDRVVLLCVVALASVPLAYVVVNFVGYYRETRVEFVDGDSFHLTGASEAFLSTGPDSERNRLDVAACVLSGLLPLGDIMFDVKNWSRFVATRPTMTSYLLPPATFQVRPTSMALTAARRKRFEETVGLGHSQSKFRWLCVSGVLYMGSTVVTSFLYLFASQTYFSNDFLWHGFSDTNTQAFLVNWFNARLLLGTNSTTTPFQIDQPAYGDLNNNMTQQNVLSSALYPIRIQDQVNSLVNVIQGLRAMDSCLVPWIATAYCYVDFGRTWHMAFSDTRQQRCAAKDADNGAVYLEAILRNTDWPSLKACWGDALETAVFSAIRTTNIGVSWIQSIQTHNSLTVTDEVVRWQTHGGIEKFRTMWQNFKSLGVTESFHVVNFAGLRYPLTLKKATSSFHLSAATSFKMYSVFATLLADIVDAKSILFGKSLVRSTPLFAFINMTAQDAMLADGVILQAPLDAALAIFSTSIGPFGVVDIHRVPPPEELCRLYRAMRMFVVTKLSSGNAIQDAVWAIYTQYFFFPQPSAWDLPAQIWGGDINCVLNSGSTTFPLEYFSFSGLCGNYYWDYMKPYTQNIWMAILALGSKTPPNATAIGQRDASHASDVVGAITGSLNIMQQYMSQSEPEQFDESSTATKRLIRDDLKLELVQYLSNDGGVTFYLSRINLFASTEPALEFFSWLYLFDWVEGKREVASFIGDYDTLTTLSANKPLVQELTHTDEFPTNGARFFYTLNFYISTVLFGVGCVVTLYIVSSRGYVDGYNVMAFNFVAGHVWIGRPLMFLRSLTSVALLSTSRLQLISPDAALTSYFESPRQDTLMMLLSSGEICWLVYTLVDTFSIVTHEYTSLYSFPSVVIVGVSVAAWSFVDPTTHGVALARDCTVLAVDFDVVCVSGAVYIGDFDRFCGLFGVACGGSLVAFSIVRSCRARPPQLPSLSPLLYSAAKIKFEWSTHVNWELNGIYYLDRASAAMTGILTLHQNGREYVADIKTWRVYAIDAPMLDMDTMPPQFRYALPLDSFAVDRNTVTSKTLSRLKSLVGSVSPFHQRTKEGVTS</sequence>
<feature type="transmembrane region" description="Helical" evidence="1">
    <location>
        <begin position="447"/>
        <end position="465"/>
    </location>
</feature>
<feature type="non-terminal residue" evidence="2">
    <location>
        <position position="1"/>
    </location>
</feature>
<keyword evidence="1" id="KW-0472">Membrane</keyword>
<dbReference type="EMBL" id="VJMH01000713">
    <property type="protein sequence ID" value="KAF0714773.1"/>
    <property type="molecule type" value="Genomic_DNA"/>
</dbReference>
<evidence type="ECO:0000256" key="1">
    <source>
        <dbReference type="SAM" id="Phobius"/>
    </source>
</evidence>
<accession>A0A6A4ZPB8</accession>
<organism evidence="2">
    <name type="scientific">Aphanomyces stellatus</name>
    <dbReference type="NCBI Taxonomy" id="120398"/>
    <lineage>
        <taxon>Eukaryota</taxon>
        <taxon>Sar</taxon>
        <taxon>Stramenopiles</taxon>
        <taxon>Oomycota</taxon>
        <taxon>Saprolegniomycetes</taxon>
        <taxon>Saprolegniales</taxon>
        <taxon>Verrucalvaceae</taxon>
        <taxon>Aphanomyces</taxon>
    </lineage>
</organism>
<feature type="transmembrane region" description="Helical" evidence="1">
    <location>
        <begin position="534"/>
        <end position="555"/>
    </location>
</feature>
<gene>
    <name evidence="2" type="ORF">As57867_003687</name>
</gene>
<feature type="transmembrane region" description="Helical" evidence="1">
    <location>
        <begin position="1373"/>
        <end position="1393"/>
    </location>
</feature>
<feature type="transmembrane region" description="Helical" evidence="1">
    <location>
        <begin position="407"/>
        <end position="427"/>
    </location>
</feature>
<feature type="transmembrane region" description="Helical" evidence="1">
    <location>
        <begin position="1430"/>
        <end position="1448"/>
    </location>
</feature>
<feature type="transmembrane region" description="Helical" evidence="1">
    <location>
        <begin position="667"/>
        <end position="689"/>
    </location>
</feature>
<feature type="transmembrane region" description="Helical" evidence="1">
    <location>
        <begin position="360"/>
        <end position="386"/>
    </location>
</feature>
<keyword evidence="1" id="KW-0812">Transmembrane</keyword>
<feature type="transmembrane region" description="Helical" evidence="1">
    <location>
        <begin position="1255"/>
        <end position="1279"/>
    </location>
</feature>
<protein>
    <submittedName>
        <fullName evidence="2">Uncharacterized protein</fullName>
    </submittedName>
</protein>
<feature type="transmembrane region" description="Helical" evidence="1">
    <location>
        <begin position="477"/>
        <end position="497"/>
    </location>
</feature>
<feature type="transmembrane region" description="Helical" evidence="1">
    <location>
        <begin position="1405"/>
        <end position="1424"/>
    </location>
</feature>